<evidence type="ECO:0000313" key="3">
    <source>
        <dbReference type="Proteomes" id="UP000664495"/>
    </source>
</evidence>
<comment type="caution">
    <text evidence="2">The sequence shown here is derived from an EMBL/GenBank/DDBJ whole genome shotgun (WGS) entry which is preliminary data.</text>
</comment>
<reference evidence="2 3" key="1">
    <citation type="submission" date="2021-03" db="EMBL/GenBank/DDBJ databases">
        <title>Enterococcal diversity collection.</title>
        <authorList>
            <person name="Gilmore M.S."/>
            <person name="Schwartzman J."/>
            <person name="Van Tyne D."/>
            <person name="Martin M."/>
            <person name="Earl A.M."/>
            <person name="Manson A.L."/>
            <person name="Straub T."/>
            <person name="Salamzade R."/>
            <person name="Saavedra J."/>
            <person name="Lebreton F."/>
            <person name="Prichula J."/>
            <person name="Schaufler K."/>
            <person name="Gaca A."/>
            <person name="Sgardioli B."/>
            <person name="Wagenaar J."/>
            <person name="Strong T."/>
        </authorList>
    </citation>
    <scope>NUCLEOTIDE SEQUENCE [LARGE SCALE GENOMIC DNA]</scope>
    <source>
        <strain evidence="2 3">MJM16</strain>
    </source>
</reference>
<feature type="transmembrane region" description="Helical" evidence="1">
    <location>
        <begin position="15"/>
        <end position="35"/>
    </location>
</feature>
<evidence type="ECO:0000313" key="2">
    <source>
        <dbReference type="EMBL" id="MBO0453695.1"/>
    </source>
</evidence>
<organism evidence="2 3">
    <name type="scientific">Candidatus Enterococcus murrayae</name>
    <dbReference type="NCBI Taxonomy" id="2815321"/>
    <lineage>
        <taxon>Bacteria</taxon>
        <taxon>Bacillati</taxon>
        <taxon>Bacillota</taxon>
        <taxon>Bacilli</taxon>
        <taxon>Lactobacillales</taxon>
        <taxon>Enterococcaceae</taxon>
        <taxon>Enterococcus</taxon>
    </lineage>
</organism>
<evidence type="ECO:0000256" key="1">
    <source>
        <dbReference type="SAM" id="Phobius"/>
    </source>
</evidence>
<dbReference type="NCBIfam" id="NF041635">
    <property type="entry name" value="STM3941_fam"/>
    <property type="match status" value="1"/>
</dbReference>
<keyword evidence="3" id="KW-1185">Reference proteome</keyword>
<dbReference type="Proteomes" id="UP000664495">
    <property type="component" value="Unassembled WGS sequence"/>
</dbReference>
<gene>
    <name evidence="2" type="ORF">JZO85_15645</name>
</gene>
<proteinExistence type="predicted"/>
<sequence>MEKEFVVYQSKRKQIGLSLLGLFMVLMSLFIFLAGAADKQYLVMIVGVIGCVFFGACEVFIIKQVFKGKELVVLTVEGFYDYSSALATKKSLIHWSDVRTIESTRMVNQDFVSVYLKDPDAFLAKVSSFQRKAIKANSKMGYGEINITLQSANKCSNDQLIAKMHLFLDQAEKIGVLQSSSFEGSE</sequence>
<name>A0ABS3HJS3_9ENTE</name>
<keyword evidence="1" id="KW-1133">Transmembrane helix</keyword>
<dbReference type="RefSeq" id="WP_207109459.1">
    <property type="nucleotide sequence ID" value="NZ_JAFLVR010000037.1"/>
</dbReference>
<dbReference type="EMBL" id="JAFLVR010000037">
    <property type="protein sequence ID" value="MBO0453695.1"/>
    <property type="molecule type" value="Genomic_DNA"/>
</dbReference>
<dbReference type="InterPro" id="IPR048136">
    <property type="entry name" value="STM3941-like"/>
</dbReference>
<feature type="transmembrane region" description="Helical" evidence="1">
    <location>
        <begin position="41"/>
        <end position="62"/>
    </location>
</feature>
<accession>A0ABS3HJS3</accession>
<keyword evidence="1" id="KW-0472">Membrane</keyword>
<protein>
    <submittedName>
        <fullName evidence="2">Uncharacterized protein</fullName>
    </submittedName>
</protein>
<keyword evidence="1" id="KW-0812">Transmembrane</keyword>